<sequence length="199" mass="20920">MSNYHPLPRRSAAGFTLIELMIAVAISAVLMMVAAPSFVGFQRNSEMTSITNSLLAAANAARAEAMKTGMNAFVVPTGNGSSWSAGWVVFVDKNRDNAYTATADTTVMEQAATPSYVTITGTNNAAISTTPYIMFDSSGYAKSYGTSPGLPNLTLSIVRNDVPSAQVAAETRRIVVARTGRVRSCRPSTDSACTSSATN</sequence>
<comment type="similarity">
    <text evidence="9">Belongs to the GSP H family.</text>
</comment>
<evidence type="ECO:0000256" key="8">
    <source>
        <dbReference type="ARBA" id="ARBA00023136"/>
    </source>
</evidence>
<evidence type="ECO:0000259" key="12">
    <source>
        <dbReference type="Pfam" id="PF12019"/>
    </source>
</evidence>
<dbReference type="GO" id="GO:0015627">
    <property type="term" value="C:type II protein secretion system complex"/>
    <property type="evidence" value="ECO:0007669"/>
    <property type="project" value="InterPro"/>
</dbReference>
<dbReference type="GO" id="GO:0005886">
    <property type="term" value="C:plasma membrane"/>
    <property type="evidence" value="ECO:0007669"/>
    <property type="project" value="UniProtKB-SubCell"/>
</dbReference>
<dbReference type="NCBIfam" id="TIGR02532">
    <property type="entry name" value="IV_pilin_GFxxxE"/>
    <property type="match status" value="1"/>
</dbReference>
<evidence type="ECO:0000256" key="5">
    <source>
        <dbReference type="ARBA" id="ARBA00022519"/>
    </source>
</evidence>
<reference evidence="13" key="1">
    <citation type="submission" date="2017-05" db="EMBL/GenBank/DDBJ databases">
        <title>Polyphasic characterization of four soil-derived phenanthrene-degrading Acidovorax strains and proposal of Acidovorax phenanthrenivorans sp. nov.</title>
        <authorList>
            <person name="Singleton D."/>
            <person name="Lee J."/>
            <person name="Dickey A.N."/>
            <person name="Stroud A."/>
            <person name="Scholl E.H."/>
            <person name="Wright F.A."/>
            <person name="Aitken M.D."/>
        </authorList>
    </citation>
    <scope>NUCLEOTIDE SEQUENCE</scope>
    <source>
        <strain evidence="13">P4</strain>
    </source>
</reference>
<evidence type="ECO:0000313" key="13">
    <source>
        <dbReference type="EMBL" id="ART59795.1"/>
    </source>
</evidence>
<name>A0A240UFC2_9BURK</name>
<evidence type="ECO:0000256" key="3">
    <source>
        <dbReference type="ARBA" id="ARBA00022475"/>
    </source>
</evidence>
<gene>
    <name evidence="13" type="ORF">CBP36_14010</name>
</gene>
<keyword evidence="6 11" id="KW-0812">Transmembrane</keyword>
<protein>
    <recommendedName>
        <fullName evidence="2">Type II secretion system protein H</fullName>
    </recommendedName>
    <alternativeName>
        <fullName evidence="10">General secretion pathway protein H</fullName>
    </alternativeName>
</protein>
<dbReference type="InterPro" id="IPR022346">
    <property type="entry name" value="T2SS_GspH"/>
</dbReference>
<evidence type="ECO:0000256" key="9">
    <source>
        <dbReference type="ARBA" id="ARBA00025772"/>
    </source>
</evidence>
<evidence type="ECO:0000256" key="4">
    <source>
        <dbReference type="ARBA" id="ARBA00022481"/>
    </source>
</evidence>
<dbReference type="Proteomes" id="UP000194440">
    <property type="component" value="Chromosome"/>
</dbReference>
<evidence type="ECO:0000313" key="14">
    <source>
        <dbReference type="Proteomes" id="UP000194440"/>
    </source>
</evidence>
<proteinExistence type="inferred from homology"/>
<evidence type="ECO:0000256" key="11">
    <source>
        <dbReference type="SAM" id="Phobius"/>
    </source>
</evidence>
<keyword evidence="8 11" id="KW-0472">Membrane</keyword>
<keyword evidence="14" id="KW-1185">Reference proteome</keyword>
<dbReference type="GO" id="GO:0015628">
    <property type="term" value="P:protein secretion by the type II secretion system"/>
    <property type="evidence" value="ECO:0007669"/>
    <property type="project" value="InterPro"/>
</dbReference>
<keyword evidence="4" id="KW-0488">Methylation</keyword>
<dbReference type="EMBL" id="CP021366">
    <property type="protein sequence ID" value="ART59795.1"/>
    <property type="molecule type" value="Genomic_DNA"/>
</dbReference>
<dbReference type="Pfam" id="PF07963">
    <property type="entry name" value="N_methyl"/>
    <property type="match status" value="1"/>
</dbReference>
<comment type="subcellular location">
    <subcellularLocation>
        <location evidence="1">Cell inner membrane</location>
        <topology evidence="1">Single-pass membrane protein</topology>
    </subcellularLocation>
</comment>
<evidence type="ECO:0000256" key="10">
    <source>
        <dbReference type="ARBA" id="ARBA00030775"/>
    </source>
</evidence>
<dbReference type="SUPFAM" id="SSF54523">
    <property type="entry name" value="Pili subunits"/>
    <property type="match status" value="1"/>
</dbReference>
<evidence type="ECO:0000256" key="2">
    <source>
        <dbReference type="ARBA" id="ARBA00021549"/>
    </source>
</evidence>
<feature type="domain" description="General secretion pathway GspH" evidence="12">
    <location>
        <begin position="51"/>
        <end position="180"/>
    </location>
</feature>
<evidence type="ECO:0000256" key="6">
    <source>
        <dbReference type="ARBA" id="ARBA00022692"/>
    </source>
</evidence>
<dbReference type="AlphaFoldDB" id="A0A240UFC2"/>
<dbReference type="Gene3D" id="3.55.40.10">
    <property type="entry name" value="minor pseudopilin epsh domain"/>
    <property type="match status" value="1"/>
</dbReference>
<dbReference type="PROSITE" id="PS00409">
    <property type="entry name" value="PROKAR_NTER_METHYL"/>
    <property type="match status" value="1"/>
</dbReference>
<organism evidence="13 14">
    <name type="scientific">Acidovorax carolinensis</name>
    <dbReference type="NCBI Taxonomy" id="553814"/>
    <lineage>
        <taxon>Bacteria</taxon>
        <taxon>Pseudomonadati</taxon>
        <taxon>Pseudomonadota</taxon>
        <taxon>Betaproteobacteria</taxon>
        <taxon>Burkholderiales</taxon>
        <taxon>Comamonadaceae</taxon>
        <taxon>Acidovorax</taxon>
    </lineage>
</organism>
<evidence type="ECO:0000256" key="7">
    <source>
        <dbReference type="ARBA" id="ARBA00022989"/>
    </source>
</evidence>
<keyword evidence="5" id="KW-0997">Cell inner membrane</keyword>
<keyword evidence="3" id="KW-1003">Cell membrane</keyword>
<dbReference type="Pfam" id="PF12019">
    <property type="entry name" value="GspH"/>
    <property type="match status" value="1"/>
</dbReference>
<accession>A0A240UFC2</accession>
<dbReference type="InterPro" id="IPR045584">
    <property type="entry name" value="Pilin-like"/>
</dbReference>
<keyword evidence="7 11" id="KW-1133">Transmembrane helix</keyword>
<feature type="transmembrane region" description="Helical" evidence="11">
    <location>
        <begin position="20"/>
        <end position="41"/>
    </location>
</feature>
<dbReference type="OrthoDB" id="8592199at2"/>
<dbReference type="InterPro" id="IPR012902">
    <property type="entry name" value="N_methyl_site"/>
</dbReference>
<dbReference type="RefSeq" id="WP_086927847.1">
    <property type="nucleotide sequence ID" value="NZ_CP021362.1"/>
</dbReference>
<dbReference type="KEGG" id="acip:CBP36_14010"/>
<evidence type="ECO:0000256" key="1">
    <source>
        <dbReference type="ARBA" id="ARBA00004377"/>
    </source>
</evidence>
<dbReference type="KEGG" id="acis:CBP35_04920"/>